<feature type="region of interest" description="Disordered" evidence="1">
    <location>
        <begin position="1"/>
        <end position="20"/>
    </location>
</feature>
<accession>A0ABV2GJ85</accession>
<reference evidence="2 3" key="1">
    <citation type="submission" date="2024-06" db="EMBL/GenBank/DDBJ databases">
        <title>Genomic Encyclopedia of Type Strains, Phase IV (KMG-IV): sequencing the most valuable type-strain genomes for metagenomic binning, comparative biology and taxonomic classification.</title>
        <authorList>
            <person name="Goeker M."/>
        </authorList>
    </citation>
    <scope>NUCLEOTIDE SEQUENCE [LARGE SCALE GENOMIC DNA]</scope>
    <source>
        <strain evidence="2 3">DSM 100022</strain>
    </source>
</reference>
<comment type="caution">
    <text evidence="2">The sequence shown here is derived from an EMBL/GenBank/DDBJ whole genome shotgun (WGS) entry which is preliminary data.</text>
</comment>
<keyword evidence="3" id="KW-1185">Reference proteome</keyword>
<name>A0ABV2GJ85_9HYPH</name>
<organism evidence="2 3">
    <name type="scientific">Mesorhizobium robiniae</name>
    <dbReference type="NCBI Taxonomy" id="559315"/>
    <lineage>
        <taxon>Bacteria</taxon>
        <taxon>Pseudomonadati</taxon>
        <taxon>Pseudomonadota</taxon>
        <taxon>Alphaproteobacteria</taxon>
        <taxon>Hyphomicrobiales</taxon>
        <taxon>Phyllobacteriaceae</taxon>
        <taxon>Mesorhizobium</taxon>
    </lineage>
</organism>
<dbReference type="RefSeq" id="WP_354488836.1">
    <property type="nucleotide sequence ID" value="NZ_JBEPMC010000002.1"/>
</dbReference>
<evidence type="ECO:0000313" key="3">
    <source>
        <dbReference type="Proteomes" id="UP001549204"/>
    </source>
</evidence>
<protein>
    <submittedName>
        <fullName evidence="2">Uncharacterized protein</fullName>
    </submittedName>
</protein>
<dbReference type="EMBL" id="JBEPMC010000002">
    <property type="protein sequence ID" value="MET3578214.1"/>
    <property type="molecule type" value="Genomic_DNA"/>
</dbReference>
<proteinExistence type="predicted"/>
<evidence type="ECO:0000313" key="2">
    <source>
        <dbReference type="EMBL" id="MET3578214.1"/>
    </source>
</evidence>
<dbReference type="Proteomes" id="UP001549204">
    <property type="component" value="Unassembled WGS sequence"/>
</dbReference>
<gene>
    <name evidence="2" type="ORF">ABID19_001231</name>
</gene>
<evidence type="ECO:0000256" key="1">
    <source>
        <dbReference type="SAM" id="MobiDB-lite"/>
    </source>
</evidence>
<sequence length="86" mass="9005">MSDPFEKYAPSPVGPATHAVEVTPSDDADLATIPRALWIGVGGDVRVTTIGGETVTFKSVQDGAFPVRVTRVYATGTTATDIVAVW</sequence>